<organism evidence="2 3">
    <name type="scientific">Nicotiana sylvestris</name>
    <name type="common">Wood tobacco</name>
    <name type="synonym">South American tobacco</name>
    <dbReference type="NCBI Taxonomy" id="4096"/>
    <lineage>
        <taxon>Eukaryota</taxon>
        <taxon>Viridiplantae</taxon>
        <taxon>Streptophyta</taxon>
        <taxon>Embryophyta</taxon>
        <taxon>Tracheophyta</taxon>
        <taxon>Spermatophyta</taxon>
        <taxon>Magnoliopsida</taxon>
        <taxon>eudicotyledons</taxon>
        <taxon>Gunneridae</taxon>
        <taxon>Pentapetalae</taxon>
        <taxon>asterids</taxon>
        <taxon>lamiids</taxon>
        <taxon>Solanales</taxon>
        <taxon>Solanaceae</taxon>
        <taxon>Nicotianoideae</taxon>
        <taxon>Nicotianeae</taxon>
        <taxon>Nicotiana</taxon>
    </lineage>
</organism>
<name>A0A1U7V9T9_NICSY</name>
<accession>A0A1U7V9T9</accession>
<dbReference type="OrthoDB" id="1002091at2759"/>
<dbReference type="PANTHER" id="PTHR33223">
    <property type="entry name" value="CCHC-TYPE DOMAIN-CONTAINING PROTEIN"/>
    <property type="match status" value="1"/>
</dbReference>
<dbReference type="PANTHER" id="PTHR33223:SF8">
    <property type="entry name" value="OS04G0172440 PROTEIN"/>
    <property type="match status" value="1"/>
</dbReference>
<dbReference type="AlphaFoldDB" id="A0A1U7V9T9"/>
<reference evidence="3" key="2">
    <citation type="submission" date="2025-08" db="UniProtKB">
        <authorList>
            <consortium name="RefSeq"/>
        </authorList>
    </citation>
    <scope>IDENTIFICATION</scope>
    <source>
        <tissue evidence="3">Leaf</tissue>
    </source>
</reference>
<evidence type="ECO:0000259" key="1">
    <source>
        <dbReference type="Pfam" id="PF03732"/>
    </source>
</evidence>
<feature type="domain" description="Retrotransposon gag" evidence="1">
    <location>
        <begin position="79"/>
        <end position="141"/>
    </location>
</feature>
<evidence type="ECO:0000313" key="2">
    <source>
        <dbReference type="Proteomes" id="UP000189701"/>
    </source>
</evidence>
<protein>
    <submittedName>
        <fullName evidence="3">Uncharacterized protein LOC104215075</fullName>
    </submittedName>
</protein>
<gene>
    <name evidence="3" type="primary">LOC104215075</name>
</gene>
<sequence length="144" mass="16946">MFRKVRSLEQSLRNMQGLGGQVSVAYKDLCLFPDVHLPVGFKMPKFDFYDGNEDPVAHLRGFCSKIRGADGKYELLMAYFSQSLSGATLEWYTRHDHRRWYTCDDLAQAFTRHFQYNIEIVQDRLSLTKIEKKPSESFREYGFR</sequence>
<keyword evidence="2" id="KW-1185">Reference proteome</keyword>
<evidence type="ECO:0000313" key="3">
    <source>
        <dbReference type="RefSeq" id="XP_009763128.1"/>
    </source>
</evidence>
<dbReference type="RefSeq" id="XP_009763128.1">
    <property type="nucleotide sequence ID" value="XM_009764826.1"/>
</dbReference>
<dbReference type="Proteomes" id="UP000189701">
    <property type="component" value="Unplaced"/>
</dbReference>
<proteinExistence type="predicted"/>
<dbReference type="Pfam" id="PF03732">
    <property type="entry name" value="Retrotrans_gag"/>
    <property type="match status" value="1"/>
</dbReference>
<dbReference type="InterPro" id="IPR005162">
    <property type="entry name" value="Retrotrans_gag_dom"/>
</dbReference>
<reference evidence="2" key="1">
    <citation type="journal article" date="2013" name="Genome Biol.">
        <title>Reference genomes and transcriptomes of Nicotiana sylvestris and Nicotiana tomentosiformis.</title>
        <authorList>
            <person name="Sierro N."/>
            <person name="Battey J.N."/>
            <person name="Ouadi S."/>
            <person name="Bovet L."/>
            <person name="Goepfert S."/>
            <person name="Bakaher N."/>
            <person name="Peitsch M.C."/>
            <person name="Ivanov N.V."/>
        </authorList>
    </citation>
    <scope>NUCLEOTIDE SEQUENCE [LARGE SCALE GENOMIC DNA]</scope>
</reference>